<dbReference type="HOGENOM" id="CLU_1922753_0_0_2"/>
<name>U1PXK4_9EURY</name>
<proteinExistence type="predicted"/>
<gene>
    <name evidence="1" type="ORF">J07HQW2_03682</name>
</gene>
<evidence type="ECO:0000313" key="1">
    <source>
        <dbReference type="EMBL" id="ERG97196.1"/>
    </source>
</evidence>
<protein>
    <submittedName>
        <fullName evidence="1">Uncharacterized protein</fullName>
    </submittedName>
</protein>
<dbReference type="EMBL" id="KE356561">
    <property type="protein sequence ID" value="ERG97196.1"/>
    <property type="molecule type" value="Genomic_DNA"/>
</dbReference>
<reference evidence="1 2" key="1">
    <citation type="journal article" date="2013" name="PLoS ONE">
        <title>Assembly-driven community genomics of a hypersaline microbial ecosystem.</title>
        <authorList>
            <person name="Podell S."/>
            <person name="Ugalde J.A."/>
            <person name="Narasingarao P."/>
            <person name="Banfield J.F."/>
            <person name="Heidelberg K.B."/>
            <person name="Allen E.E."/>
        </authorList>
    </citation>
    <scope>NUCLEOTIDE SEQUENCE [LARGE SCALE GENOMIC DNA]</scope>
    <source>
        <strain evidence="2">J07HQW2</strain>
    </source>
</reference>
<organism evidence="1 2">
    <name type="scientific">Haloquadratum walsbyi J07HQW2</name>
    <dbReference type="NCBI Taxonomy" id="1238425"/>
    <lineage>
        <taxon>Archaea</taxon>
        <taxon>Methanobacteriati</taxon>
        <taxon>Methanobacteriota</taxon>
        <taxon>Stenosarchaea group</taxon>
        <taxon>Halobacteria</taxon>
        <taxon>Halobacteriales</taxon>
        <taxon>Haloferacaceae</taxon>
        <taxon>Haloquadratum</taxon>
    </lineage>
</organism>
<dbReference type="AlphaFoldDB" id="U1PXK4"/>
<evidence type="ECO:0000313" key="2">
    <source>
        <dbReference type="Proteomes" id="UP000030710"/>
    </source>
</evidence>
<dbReference type="STRING" id="1238425.J07HQW2_03682"/>
<sequence length="131" mass="14028">MPAAVQIRHGVDLCVPERFAVVLLVSGDDVPVETPVVALCLPPRVVHAGADGVEFDRATHHFPRLIAEAAEEVEDHAAVVFFRVSDARALLVIAVVEVTLVNIFFHEVRVRLPGMAGGTVVLGDDALHPVT</sequence>
<dbReference type="Proteomes" id="UP000030710">
    <property type="component" value="Unassembled WGS sequence"/>
</dbReference>
<accession>U1PXK4</accession>